<dbReference type="SUPFAM" id="SSF50494">
    <property type="entry name" value="Trypsin-like serine proteases"/>
    <property type="match status" value="1"/>
</dbReference>
<dbReference type="InterPro" id="IPR043504">
    <property type="entry name" value="Peptidase_S1_PA_chymotrypsin"/>
</dbReference>
<evidence type="ECO:0000256" key="2">
    <source>
        <dbReference type="ARBA" id="ARBA00022525"/>
    </source>
</evidence>
<keyword evidence="2" id="KW-0964">Secreted</keyword>
<dbReference type="Proteomes" id="UP000299102">
    <property type="component" value="Unassembled WGS sequence"/>
</dbReference>
<dbReference type="PANTHER" id="PTHR24260:SF143">
    <property type="entry name" value="SERINE PROTEASE GD-LIKE PROTEIN"/>
    <property type="match status" value="1"/>
</dbReference>
<sequence length="609" mass="68433">MSGNDSLAYSPVHGANQRAIYVNLKRFNRYRDDVNMGPAAAKPSRFEWLVLSIFLTIKIVYGQIESPCPSVFTYELVQGETDRWYGVVHLYTDYTLHGLWLNVLLDKKADILGNWIANTTTKNNIEFKIENPKLKIISTPVQTVRFFVKFNTLKLPPPKVQSIRFNGRVICDIDNPSPPPSTHVSVRESGGRTPEEKTTSAPPVPRLLHIPSVLIENNTESRNLDDLISRAFLGLTKKLPTSEASDSVASQRPSNTLEQYIRDPYDRVVGGQNYNPRFGFYQQPQCGKLSRCYSDNPQALVVKGRATMAGQWPWQVALYRSQGLNNKYQCGGTLVTTRDVVTAAHCITHKGSNKLLDKYTLSVYLGKHNLRVSEEGAQIRLVSEIRVHEEFDAIFFSKDIGLVKLREPAEFTDWVQPACLWPENQVDVSSILGKRGSVVGWGFNENDVLNEELNLIEMPVVDEVTCILSKRKFFAVFTSEFTFCAGERNGASVCNGDSGGGMMFKMQGSWYLRGLVSLSVPREDKPNVCDPRHYVVFTDVAKLLPKWEFRWPTLPSIAPLSLYEFPSIIYTFPTQEVGNALVTPQPLPVSMGGDDHLLSGGSQYYTKIL</sequence>
<dbReference type="EMBL" id="BGZK01000472">
    <property type="protein sequence ID" value="GBP45818.1"/>
    <property type="molecule type" value="Genomic_DNA"/>
</dbReference>
<evidence type="ECO:0000256" key="8">
    <source>
        <dbReference type="ARBA" id="ARBA00023157"/>
    </source>
</evidence>
<keyword evidence="8" id="KW-1015">Disulfide bond</keyword>
<accession>A0A4C1W3C9</accession>
<keyword evidence="6" id="KW-0720">Serine protease</keyword>
<dbReference type="InterPro" id="IPR051333">
    <property type="entry name" value="CLIP_Serine_Protease"/>
</dbReference>
<dbReference type="PROSITE" id="PS50240">
    <property type="entry name" value="TRYPSIN_DOM"/>
    <property type="match status" value="1"/>
</dbReference>
<dbReference type="Pfam" id="PF16030">
    <property type="entry name" value="GD_N"/>
    <property type="match status" value="1"/>
</dbReference>
<evidence type="ECO:0000313" key="12">
    <source>
        <dbReference type="Proteomes" id="UP000299102"/>
    </source>
</evidence>
<dbReference type="PRINTS" id="PR00722">
    <property type="entry name" value="CHYMOTRYPSIN"/>
</dbReference>
<feature type="compositionally biased region" description="Basic and acidic residues" evidence="9">
    <location>
        <begin position="185"/>
        <end position="198"/>
    </location>
</feature>
<gene>
    <name evidence="11" type="primary">gd</name>
    <name evidence="11" type="ORF">EVAR_27525_1</name>
</gene>
<dbReference type="InterPro" id="IPR018114">
    <property type="entry name" value="TRYPSIN_HIS"/>
</dbReference>
<dbReference type="Pfam" id="PF00089">
    <property type="entry name" value="Trypsin"/>
    <property type="match status" value="1"/>
</dbReference>
<dbReference type="GO" id="GO:0006508">
    <property type="term" value="P:proteolysis"/>
    <property type="evidence" value="ECO:0007669"/>
    <property type="project" value="UniProtKB-KW"/>
</dbReference>
<evidence type="ECO:0000256" key="1">
    <source>
        <dbReference type="ARBA" id="ARBA00004613"/>
    </source>
</evidence>
<keyword evidence="4" id="KW-0732">Signal</keyword>
<dbReference type="GO" id="GO:0005576">
    <property type="term" value="C:extracellular region"/>
    <property type="evidence" value="ECO:0007669"/>
    <property type="project" value="UniProtKB-SubCell"/>
</dbReference>
<dbReference type="SMART" id="SM00020">
    <property type="entry name" value="Tryp_SPc"/>
    <property type="match status" value="1"/>
</dbReference>
<dbReference type="AlphaFoldDB" id="A0A4C1W3C9"/>
<dbReference type="CDD" id="cd00190">
    <property type="entry name" value="Tryp_SPc"/>
    <property type="match status" value="1"/>
</dbReference>
<keyword evidence="3 11" id="KW-0645">Protease</keyword>
<evidence type="ECO:0000256" key="7">
    <source>
        <dbReference type="ARBA" id="ARBA00023145"/>
    </source>
</evidence>
<keyword evidence="5" id="KW-0378">Hydrolase</keyword>
<dbReference type="InterPro" id="IPR031986">
    <property type="entry name" value="GD_N"/>
</dbReference>
<dbReference type="PANTHER" id="PTHR24260">
    <property type="match status" value="1"/>
</dbReference>
<feature type="domain" description="Peptidase S1" evidence="10">
    <location>
        <begin position="301"/>
        <end position="547"/>
    </location>
</feature>
<protein>
    <submittedName>
        <fullName evidence="11">Serine protease gd</fullName>
    </submittedName>
</protein>
<feature type="region of interest" description="Disordered" evidence="9">
    <location>
        <begin position="174"/>
        <end position="203"/>
    </location>
</feature>
<dbReference type="InterPro" id="IPR001254">
    <property type="entry name" value="Trypsin_dom"/>
</dbReference>
<comment type="subcellular location">
    <subcellularLocation>
        <location evidence="1">Secreted</location>
    </subcellularLocation>
</comment>
<proteinExistence type="predicted"/>
<dbReference type="STRING" id="151549.A0A4C1W3C9"/>
<keyword evidence="12" id="KW-1185">Reference proteome</keyword>
<dbReference type="Gene3D" id="2.40.10.10">
    <property type="entry name" value="Trypsin-like serine proteases"/>
    <property type="match status" value="1"/>
</dbReference>
<evidence type="ECO:0000256" key="3">
    <source>
        <dbReference type="ARBA" id="ARBA00022670"/>
    </source>
</evidence>
<evidence type="ECO:0000259" key="10">
    <source>
        <dbReference type="PROSITE" id="PS50240"/>
    </source>
</evidence>
<comment type="caution">
    <text evidence="11">The sequence shown here is derived from an EMBL/GenBank/DDBJ whole genome shotgun (WGS) entry which is preliminary data.</text>
</comment>
<dbReference type="FunFam" id="2.40.10.10:FF:000146">
    <property type="entry name" value="Serine protease 53"/>
    <property type="match status" value="1"/>
</dbReference>
<dbReference type="InterPro" id="IPR009003">
    <property type="entry name" value="Peptidase_S1_PA"/>
</dbReference>
<dbReference type="InterPro" id="IPR001314">
    <property type="entry name" value="Peptidase_S1A"/>
</dbReference>
<evidence type="ECO:0000256" key="4">
    <source>
        <dbReference type="ARBA" id="ARBA00022729"/>
    </source>
</evidence>
<dbReference type="OrthoDB" id="6147874at2759"/>
<dbReference type="PROSITE" id="PS00134">
    <property type="entry name" value="TRYPSIN_HIS"/>
    <property type="match status" value="1"/>
</dbReference>
<dbReference type="GO" id="GO:0004252">
    <property type="term" value="F:serine-type endopeptidase activity"/>
    <property type="evidence" value="ECO:0007669"/>
    <property type="project" value="InterPro"/>
</dbReference>
<evidence type="ECO:0000256" key="6">
    <source>
        <dbReference type="ARBA" id="ARBA00022825"/>
    </source>
</evidence>
<evidence type="ECO:0000256" key="9">
    <source>
        <dbReference type="SAM" id="MobiDB-lite"/>
    </source>
</evidence>
<evidence type="ECO:0000313" key="11">
    <source>
        <dbReference type="EMBL" id="GBP45818.1"/>
    </source>
</evidence>
<organism evidence="11 12">
    <name type="scientific">Eumeta variegata</name>
    <name type="common">Bagworm moth</name>
    <name type="synonym">Eumeta japonica</name>
    <dbReference type="NCBI Taxonomy" id="151549"/>
    <lineage>
        <taxon>Eukaryota</taxon>
        <taxon>Metazoa</taxon>
        <taxon>Ecdysozoa</taxon>
        <taxon>Arthropoda</taxon>
        <taxon>Hexapoda</taxon>
        <taxon>Insecta</taxon>
        <taxon>Pterygota</taxon>
        <taxon>Neoptera</taxon>
        <taxon>Endopterygota</taxon>
        <taxon>Lepidoptera</taxon>
        <taxon>Glossata</taxon>
        <taxon>Ditrysia</taxon>
        <taxon>Tineoidea</taxon>
        <taxon>Psychidae</taxon>
        <taxon>Oiketicinae</taxon>
        <taxon>Eumeta</taxon>
    </lineage>
</organism>
<keyword evidence="7" id="KW-0865">Zymogen</keyword>
<evidence type="ECO:0000256" key="5">
    <source>
        <dbReference type="ARBA" id="ARBA00022801"/>
    </source>
</evidence>
<reference evidence="11 12" key="1">
    <citation type="journal article" date="2019" name="Commun. Biol.">
        <title>The bagworm genome reveals a unique fibroin gene that provides high tensile strength.</title>
        <authorList>
            <person name="Kono N."/>
            <person name="Nakamura H."/>
            <person name="Ohtoshi R."/>
            <person name="Tomita M."/>
            <person name="Numata K."/>
            <person name="Arakawa K."/>
        </authorList>
    </citation>
    <scope>NUCLEOTIDE SEQUENCE [LARGE SCALE GENOMIC DNA]</scope>
</reference>
<name>A0A4C1W3C9_EUMVA</name>